<dbReference type="InterPro" id="IPR022682">
    <property type="entry name" value="Calpain_domain_III"/>
</dbReference>
<keyword evidence="11" id="KW-1185">Reference proteome</keyword>
<evidence type="ECO:0000256" key="4">
    <source>
        <dbReference type="ARBA" id="ARBA00022807"/>
    </source>
</evidence>
<dbReference type="PROSITE" id="PS50203">
    <property type="entry name" value="CALPAIN_CAT"/>
    <property type="match status" value="1"/>
</dbReference>
<dbReference type="SMART" id="SM00720">
    <property type="entry name" value="calpain_III"/>
    <property type="match status" value="1"/>
</dbReference>
<dbReference type="InterPro" id="IPR000169">
    <property type="entry name" value="Pept_cys_AS"/>
</dbReference>
<evidence type="ECO:0000256" key="5">
    <source>
        <dbReference type="PIRSR" id="PIRSR622684-1"/>
    </source>
</evidence>
<dbReference type="PROSITE" id="PS00139">
    <property type="entry name" value="THIOL_PROTEASE_CYS"/>
    <property type="match status" value="1"/>
</dbReference>
<dbReference type="EMBL" id="JAIZAY010000013">
    <property type="protein sequence ID" value="KAJ8031064.1"/>
    <property type="molecule type" value="Genomic_DNA"/>
</dbReference>
<feature type="domain" description="C2" evidence="8">
    <location>
        <begin position="502"/>
        <end position="618"/>
    </location>
</feature>
<evidence type="ECO:0000256" key="3">
    <source>
        <dbReference type="ARBA" id="ARBA00022801"/>
    </source>
</evidence>
<keyword evidence="2 6" id="KW-0645">Protease</keyword>
<dbReference type="PANTHER" id="PTHR10183:SF379">
    <property type="entry name" value="CALPAIN-5"/>
    <property type="match status" value="1"/>
</dbReference>
<evidence type="ECO:0000313" key="11">
    <source>
        <dbReference type="Proteomes" id="UP001152320"/>
    </source>
</evidence>
<dbReference type="Gene3D" id="2.60.120.380">
    <property type="match status" value="1"/>
</dbReference>
<dbReference type="AlphaFoldDB" id="A0A9Q1H2H6"/>
<protein>
    <submittedName>
        <fullName evidence="10">Calpain-5</fullName>
    </submittedName>
</protein>
<dbReference type="InterPro" id="IPR038765">
    <property type="entry name" value="Papain-like_cys_pep_sf"/>
</dbReference>
<dbReference type="OrthoDB" id="424753at2759"/>
<evidence type="ECO:0000259" key="8">
    <source>
        <dbReference type="PROSITE" id="PS50004"/>
    </source>
</evidence>
<dbReference type="FunFam" id="3.90.70.10:FF:000001">
    <property type="entry name" value="Calpain-1 catalytic subunit"/>
    <property type="match status" value="1"/>
</dbReference>
<name>A0A9Q1H2H6_HOLLE</name>
<evidence type="ECO:0000256" key="1">
    <source>
        <dbReference type="ARBA" id="ARBA00007623"/>
    </source>
</evidence>
<dbReference type="Pfam" id="PF00648">
    <property type="entry name" value="Peptidase_C2"/>
    <property type="match status" value="1"/>
</dbReference>
<dbReference type="CDD" id="cd00044">
    <property type="entry name" value="CysPc"/>
    <property type="match status" value="1"/>
</dbReference>
<dbReference type="SUPFAM" id="SSF49758">
    <property type="entry name" value="Calpain large subunit, middle domain (domain III)"/>
    <property type="match status" value="1"/>
</dbReference>
<accession>A0A9Q1H2H6</accession>
<dbReference type="Gene3D" id="3.90.70.10">
    <property type="entry name" value="Cysteine proteinases"/>
    <property type="match status" value="1"/>
</dbReference>
<dbReference type="InterPro" id="IPR022684">
    <property type="entry name" value="Calpain_cysteine_protease"/>
</dbReference>
<evidence type="ECO:0000259" key="9">
    <source>
        <dbReference type="PROSITE" id="PS50203"/>
    </source>
</evidence>
<dbReference type="Pfam" id="PF01067">
    <property type="entry name" value="Calpain_III"/>
    <property type="match status" value="1"/>
</dbReference>
<dbReference type="PANTHER" id="PTHR10183">
    <property type="entry name" value="CALPAIN"/>
    <property type="match status" value="1"/>
</dbReference>
<dbReference type="InterPro" id="IPR000008">
    <property type="entry name" value="C2_dom"/>
</dbReference>
<keyword evidence="3 6" id="KW-0378">Hydrolase</keyword>
<feature type="active site" evidence="5 6">
    <location>
        <position position="84"/>
    </location>
</feature>
<dbReference type="CDD" id="cd04046">
    <property type="entry name" value="C2_Calpain"/>
    <property type="match status" value="1"/>
</dbReference>
<dbReference type="Gene3D" id="2.60.40.150">
    <property type="entry name" value="C2 domain"/>
    <property type="match status" value="1"/>
</dbReference>
<feature type="active site" evidence="5 6">
    <location>
        <position position="257"/>
    </location>
</feature>
<feature type="domain" description="Calpain catalytic" evidence="9">
    <location>
        <begin position="29"/>
        <end position="349"/>
    </location>
</feature>
<dbReference type="FunFam" id="2.60.40.150:FF:000131">
    <property type="entry name" value="calpain-6"/>
    <property type="match status" value="1"/>
</dbReference>
<dbReference type="SMART" id="SM00239">
    <property type="entry name" value="C2"/>
    <property type="match status" value="1"/>
</dbReference>
<dbReference type="PROSITE" id="PS50004">
    <property type="entry name" value="C2"/>
    <property type="match status" value="1"/>
</dbReference>
<dbReference type="FunFam" id="2.60.120.380:FF:000003">
    <property type="entry name" value="Calpain 5"/>
    <property type="match status" value="1"/>
</dbReference>
<dbReference type="InterPro" id="IPR033884">
    <property type="entry name" value="C2_Calpain"/>
</dbReference>
<dbReference type="Pfam" id="PF00168">
    <property type="entry name" value="C2"/>
    <property type="match status" value="1"/>
</dbReference>
<evidence type="ECO:0000256" key="2">
    <source>
        <dbReference type="ARBA" id="ARBA00022670"/>
    </source>
</evidence>
<keyword evidence="4 6" id="KW-0788">Thiol protease</keyword>
<dbReference type="SUPFAM" id="SSF54001">
    <property type="entry name" value="Cysteine proteinases"/>
    <property type="match status" value="1"/>
</dbReference>
<reference evidence="10" key="1">
    <citation type="submission" date="2021-10" db="EMBL/GenBank/DDBJ databases">
        <title>Tropical sea cucumber genome reveals ecological adaptation and Cuvierian tubules defense mechanism.</title>
        <authorList>
            <person name="Chen T."/>
        </authorList>
    </citation>
    <scope>NUCLEOTIDE SEQUENCE</scope>
    <source>
        <strain evidence="10">Nanhai2018</strain>
        <tissue evidence="10">Muscle</tissue>
    </source>
</reference>
<dbReference type="InterPro" id="IPR036213">
    <property type="entry name" value="Calpain_III_sf"/>
</dbReference>
<comment type="caution">
    <text evidence="10">The sequence shown here is derived from an EMBL/GenBank/DDBJ whole genome shotgun (WGS) entry which is preliminary data.</text>
</comment>
<dbReference type="SUPFAM" id="SSF49562">
    <property type="entry name" value="C2 domain (Calcium/lipid-binding domain, CaLB)"/>
    <property type="match status" value="1"/>
</dbReference>
<dbReference type="SMART" id="SM00230">
    <property type="entry name" value="CysPc"/>
    <property type="match status" value="1"/>
</dbReference>
<gene>
    <name evidence="10" type="ORF">HOLleu_27669</name>
</gene>
<dbReference type="InterPro" id="IPR035892">
    <property type="entry name" value="C2_domain_sf"/>
</dbReference>
<dbReference type="GO" id="GO:0006508">
    <property type="term" value="P:proteolysis"/>
    <property type="evidence" value="ECO:0007669"/>
    <property type="project" value="UniProtKB-KW"/>
</dbReference>
<dbReference type="Proteomes" id="UP001152320">
    <property type="component" value="Chromosome 13"/>
</dbReference>
<organism evidence="10 11">
    <name type="scientific">Holothuria leucospilota</name>
    <name type="common">Black long sea cucumber</name>
    <name type="synonym">Mertensiothuria leucospilota</name>
    <dbReference type="NCBI Taxonomy" id="206669"/>
    <lineage>
        <taxon>Eukaryota</taxon>
        <taxon>Metazoa</taxon>
        <taxon>Echinodermata</taxon>
        <taxon>Eleutherozoa</taxon>
        <taxon>Echinozoa</taxon>
        <taxon>Holothuroidea</taxon>
        <taxon>Aspidochirotacea</taxon>
        <taxon>Aspidochirotida</taxon>
        <taxon>Holothuriidae</taxon>
        <taxon>Holothuria</taxon>
    </lineage>
</organism>
<evidence type="ECO:0000256" key="7">
    <source>
        <dbReference type="SAM" id="MobiDB-lite"/>
    </source>
</evidence>
<dbReference type="InterPro" id="IPR022683">
    <property type="entry name" value="Calpain_III"/>
</dbReference>
<sequence>MGILSKAPTPFKGQKFEELKKQHRANGTLFEDPEFPATNASLFYSRQSPGNIEWKRPGDLCENPHFVVAGFNSGDVHQGSLGNCWFVAATANLAQEKELWERVIPNAKDQDWDDEDKSSYAGIFHFRFWRFGEWLDVVIDDRLPTMNNKLFYTHSQEGNEFWSALLEKAYAKLSGCYENLDGGNTADALVDFTGGVAESIDLQNQTDNFLNNEEKAKELRSSMKKCAERKFLMSASIKVTSAEEMEAKTDSGLIKGHAYGITAVKTVKLADSGLMGMFNKQKIYLVRLRNPWGEKEWNGAWSDGSEEWNKVSESQRKSLGITFEDDGEFWMPYEDFLRHFTNLVVCRMPNKALVSLQRTWHENLFLTEWKHDSNRIHNRAGGCINNKDTFLLNPQFLINVESEKDDIMLSLSQPDKRADKSEANKTIGFHIMEVEANRTTRAHKITTKKLASTFINSRSVFAKGTFEKGRYIVVASTFEPQVESPLMMRIFSDSGAKCKHLTEDFPTLTSFFCCKSLPRVATQVRVLSASGLERQDRTGGGADPYLYIKCEGETVRSPTRQNNLNPEWDFSVIFYRKNTSKPIVIEVWNKNVVKDTFMGQAVLLAQSTSGQPEQMSPGLKGRGRDSGEPKPGTLSIVVTSTEDMRLL</sequence>
<feature type="active site" evidence="5 6">
    <location>
        <position position="290"/>
    </location>
</feature>
<dbReference type="PRINTS" id="PR00704">
    <property type="entry name" value="CALPAIN"/>
</dbReference>
<evidence type="ECO:0000313" key="10">
    <source>
        <dbReference type="EMBL" id="KAJ8031064.1"/>
    </source>
</evidence>
<comment type="similarity">
    <text evidence="1">Belongs to the peptidase C2 family.</text>
</comment>
<dbReference type="GO" id="GO:0005737">
    <property type="term" value="C:cytoplasm"/>
    <property type="evidence" value="ECO:0007669"/>
    <property type="project" value="TreeGrafter"/>
</dbReference>
<evidence type="ECO:0000256" key="6">
    <source>
        <dbReference type="PROSITE-ProRule" id="PRU00239"/>
    </source>
</evidence>
<dbReference type="GO" id="GO:0004198">
    <property type="term" value="F:calcium-dependent cysteine-type endopeptidase activity"/>
    <property type="evidence" value="ECO:0007669"/>
    <property type="project" value="InterPro"/>
</dbReference>
<dbReference type="InterPro" id="IPR001300">
    <property type="entry name" value="Peptidase_C2_calpain_cat"/>
</dbReference>
<feature type="region of interest" description="Disordered" evidence="7">
    <location>
        <begin position="607"/>
        <end position="634"/>
    </location>
</feature>
<proteinExistence type="inferred from homology"/>